<keyword evidence="2" id="KW-1185">Reference proteome</keyword>
<comment type="caution">
    <text evidence="1">The sequence shown here is derived from an EMBL/GenBank/DDBJ whole genome shotgun (WGS) entry which is preliminary data.</text>
</comment>
<organism evidence="1 2">
    <name type="scientific">Flavobacterium akiainvivens</name>
    <dbReference type="NCBI Taxonomy" id="1202724"/>
    <lineage>
        <taxon>Bacteria</taxon>
        <taxon>Pseudomonadati</taxon>
        <taxon>Bacteroidota</taxon>
        <taxon>Flavobacteriia</taxon>
        <taxon>Flavobacteriales</taxon>
        <taxon>Flavobacteriaceae</taxon>
        <taxon>Flavobacterium</taxon>
    </lineage>
</organism>
<sequence>MKSFLLTFIIILTALSFKKEQPALLATKTAGTVKDSVKVIDTLLVIDSLNFTNPKGNSILTEAIAQKVLEEYYAAKGIHNLETGYQDEEGNQMCAYYDTLYRYHLNNDNHEDGIIKYHIMPCLASGHCYQPTRAIITKINGKYTLISAELLPSYFGIDTITSDNKYNYLYFYKFNCPEHDIIARYRSKIPRY</sequence>
<dbReference type="STRING" id="1202724.AM493_05135"/>
<reference evidence="1 2" key="1">
    <citation type="submission" date="2015-08" db="EMBL/GenBank/DDBJ databases">
        <title>Whole genome sequence of Flavobacterium akiainvivens IK-1T, from decaying Wikstroemia oahuensis, an endemic Hawaiian shrub.</title>
        <authorList>
            <person name="Wan X."/>
            <person name="Hou S."/>
            <person name="Saito J."/>
            <person name="Donachie S."/>
        </authorList>
    </citation>
    <scope>NUCLEOTIDE SEQUENCE [LARGE SCALE GENOMIC DNA]</scope>
    <source>
        <strain evidence="1 2">IK-1</strain>
    </source>
</reference>
<protein>
    <submittedName>
        <fullName evidence="1">Uncharacterized protein</fullName>
    </submittedName>
</protein>
<dbReference type="Proteomes" id="UP000037755">
    <property type="component" value="Unassembled WGS sequence"/>
</dbReference>
<proteinExistence type="predicted"/>
<accession>A0A0M9VHN1</accession>
<dbReference type="PATRIC" id="fig|1202724.3.peg.1063"/>
<dbReference type="RefSeq" id="WP_054406678.1">
    <property type="nucleotide sequence ID" value="NZ_FOYA01000003.1"/>
</dbReference>
<evidence type="ECO:0000313" key="2">
    <source>
        <dbReference type="Proteomes" id="UP000037755"/>
    </source>
</evidence>
<gene>
    <name evidence="1" type="ORF">AM493_05135</name>
</gene>
<evidence type="ECO:0000313" key="1">
    <source>
        <dbReference type="EMBL" id="KOS05482.1"/>
    </source>
</evidence>
<dbReference type="AlphaFoldDB" id="A0A0M9VHN1"/>
<name>A0A0M9VHN1_9FLAO</name>
<dbReference type="EMBL" id="LIYD01000005">
    <property type="protein sequence ID" value="KOS05482.1"/>
    <property type="molecule type" value="Genomic_DNA"/>
</dbReference>